<evidence type="ECO:0000256" key="4">
    <source>
        <dbReference type="ARBA" id="ARBA00022824"/>
    </source>
</evidence>
<dbReference type="PANTHER" id="PTHR48182:SF2">
    <property type="entry name" value="PROTEIN SERAC1"/>
    <property type="match status" value="1"/>
</dbReference>
<evidence type="ECO:0000256" key="6">
    <source>
        <dbReference type="ARBA" id="ARBA00023136"/>
    </source>
</evidence>
<dbReference type="InterPro" id="IPR029058">
    <property type="entry name" value="AB_hydrolase_fold"/>
</dbReference>
<evidence type="ECO:0000256" key="2">
    <source>
        <dbReference type="ARBA" id="ARBA00004240"/>
    </source>
</evidence>
<keyword evidence="6" id="KW-0472">Membrane</keyword>
<comment type="caution">
    <text evidence="7">The sequence shown here is derived from an EMBL/GenBank/DDBJ whole genome shotgun (WGS) entry which is preliminary data.</text>
</comment>
<proteinExistence type="predicted"/>
<sequence length="320" mass="37002">MASHKDYGVKTISLGQLYDFQSCEKEKEKIILLFIHGIALDEQRGADEIPFKTWTFEGSGTESKICWPSKLNDLFKEDEEMEEERDDMVVRTLTVAYDACKVMTHNTGRLDLYLLAEKFSHCVIPKLVRKGKKIPIILVAHSFGGFVIQELIDKAFKATRSTAGYTPQKQFFENLEGIFFYSTPFQALLKSTYFHFFPEVDKEGVTVTYSELVKLLKEQNKELSRDTTSFARNIEAISRDYRGGKPIKIRAVFEENETVMENWTGKIVEEASARYIPGHENPVSLPHDHFRVCKLFVRTNEETKKLEFEDSVFDLRYTLL</sequence>
<evidence type="ECO:0000256" key="5">
    <source>
        <dbReference type="ARBA" id="ARBA00023128"/>
    </source>
</evidence>
<evidence type="ECO:0000313" key="7">
    <source>
        <dbReference type="EMBL" id="KAL3689212.1"/>
    </source>
</evidence>
<name>A0ABD3HF61_9MARC</name>
<keyword evidence="4" id="KW-0256">Endoplasmic reticulum</keyword>
<dbReference type="EMBL" id="JBJQOH010000004">
    <property type="protein sequence ID" value="KAL3689212.1"/>
    <property type="molecule type" value="Genomic_DNA"/>
</dbReference>
<dbReference type="AlphaFoldDB" id="A0ABD3HF61"/>
<dbReference type="GO" id="GO:0005739">
    <property type="term" value="C:mitochondrion"/>
    <property type="evidence" value="ECO:0007669"/>
    <property type="project" value="UniProtKB-SubCell"/>
</dbReference>
<evidence type="ECO:0000256" key="1">
    <source>
        <dbReference type="ARBA" id="ARBA00004173"/>
    </source>
</evidence>
<dbReference type="GO" id="GO:0016020">
    <property type="term" value="C:membrane"/>
    <property type="evidence" value="ECO:0007669"/>
    <property type="project" value="UniProtKB-SubCell"/>
</dbReference>
<evidence type="ECO:0000313" key="8">
    <source>
        <dbReference type="Proteomes" id="UP001633002"/>
    </source>
</evidence>
<organism evidence="7 8">
    <name type="scientific">Riccia sorocarpa</name>
    <dbReference type="NCBI Taxonomy" id="122646"/>
    <lineage>
        <taxon>Eukaryota</taxon>
        <taxon>Viridiplantae</taxon>
        <taxon>Streptophyta</taxon>
        <taxon>Embryophyta</taxon>
        <taxon>Marchantiophyta</taxon>
        <taxon>Marchantiopsida</taxon>
        <taxon>Marchantiidae</taxon>
        <taxon>Marchantiales</taxon>
        <taxon>Ricciaceae</taxon>
        <taxon>Riccia</taxon>
    </lineage>
</organism>
<keyword evidence="8" id="KW-1185">Reference proteome</keyword>
<dbReference type="SUPFAM" id="SSF53474">
    <property type="entry name" value="alpha/beta-Hydrolases"/>
    <property type="match status" value="1"/>
</dbReference>
<keyword evidence="5" id="KW-0496">Mitochondrion</keyword>
<gene>
    <name evidence="7" type="ORF">R1sor_015521</name>
</gene>
<evidence type="ECO:0008006" key="9">
    <source>
        <dbReference type="Google" id="ProtNLM"/>
    </source>
</evidence>
<accession>A0ABD3HF61</accession>
<reference evidence="7 8" key="1">
    <citation type="submission" date="2024-09" db="EMBL/GenBank/DDBJ databases">
        <title>Chromosome-scale assembly of Riccia sorocarpa.</title>
        <authorList>
            <person name="Paukszto L."/>
        </authorList>
    </citation>
    <scope>NUCLEOTIDE SEQUENCE [LARGE SCALE GENOMIC DNA]</scope>
    <source>
        <strain evidence="7">LP-2024</strain>
        <tissue evidence="7">Aerial parts of the thallus</tissue>
    </source>
</reference>
<dbReference type="GO" id="GO:0005783">
    <property type="term" value="C:endoplasmic reticulum"/>
    <property type="evidence" value="ECO:0007669"/>
    <property type="project" value="UniProtKB-SubCell"/>
</dbReference>
<comment type="subcellular location">
    <subcellularLocation>
        <location evidence="2">Endoplasmic reticulum</location>
    </subcellularLocation>
    <subcellularLocation>
        <location evidence="3">Membrane</location>
    </subcellularLocation>
    <subcellularLocation>
        <location evidence="1">Mitochondrion</location>
    </subcellularLocation>
</comment>
<protein>
    <recommendedName>
        <fullName evidence="9">AB hydrolase-1 domain-containing protein</fullName>
    </recommendedName>
</protein>
<dbReference type="PANTHER" id="PTHR48182">
    <property type="entry name" value="PROTEIN SERAC1"/>
    <property type="match status" value="1"/>
</dbReference>
<dbReference type="InterPro" id="IPR052374">
    <property type="entry name" value="SERAC1"/>
</dbReference>
<evidence type="ECO:0000256" key="3">
    <source>
        <dbReference type="ARBA" id="ARBA00004370"/>
    </source>
</evidence>
<dbReference type="Proteomes" id="UP001633002">
    <property type="component" value="Unassembled WGS sequence"/>
</dbReference>